<sequence length="586" mass="63799">MTASRFAYDDETFLLDGEPLRILSGALHYFRIHPDQWADRIAKGRLMGLNTIETYIPWNAHSQTRGTFDTQGGLDLGRFLDLVGEAGMHAIVRPGPYICAEWDGGGLPAWLLSTPEIRLRSSEPRYLAAVTEYLEAALAVVAPRQIDSGGPVVLLQVENEYGAYGNDADYLRSLTEIYRRNGITVPLTTVDQPRDGMLERGSLPDLLATGSFGSRVGERLAALRAHQPRGPLMCSEFWCGWFDHWGGFHHVTDAEESARSLDGLLGAGASVNIYMLHGGTNFGLTNGANDKGVYQPTVTSYDYDAPLDEAGRPTEKFWRFRDVIARHAAVPPLPADALVVREFVVPEPVPLLGAGLLDDVVPGEWTAHENVPTLDDLGLANGFLRYRASLPGGEEPAVLAFTEVRDRAWVFLDGVAVGVLSRAAGDHTIALPRGRGRLDVLVEDEGRVNYGPRIGEPKGLIGPATLDGVEVVGWQAAPVPVQELSAIAECSPSSAFPLRAGLIRADFELDEPTDLALAASDLGWGMAWVNGFSLGRFRPRGPQRTLYVPRPATRAGRNTVVLFTQEPPRSRQLTFRPALDLGPVDE</sequence>
<keyword evidence="3" id="KW-0326">Glycosidase</keyword>
<keyword evidence="2" id="KW-0378">Hydrolase</keyword>
<dbReference type="SUPFAM" id="SSF49785">
    <property type="entry name" value="Galactose-binding domain-like"/>
    <property type="match status" value="1"/>
</dbReference>
<reference evidence="8" key="1">
    <citation type="submission" date="2024-04" db="EMBL/GenBank/DDBJ databases">
        <authorList>
            <person name="Roder T."/>
            <person name="Oberhansli S."/>
            <person name="Kreuzer M."/>
        </authorList>
    </citation>
    <scope>NUCLEOTIDE SEQUENCE</scope>
    <source>
        <strain evidence="8">LWS13-1.2</strain>
    </source>
</reference>
<dbReference type="PRINTS" id="PR00742">
    <property type="entry name" value="GLHYDRLASE35"/>
</dbReference>
<dbReference type="InterPro" id="IPR031330">
    <property type="entry name" value="Gly_Hdrlase_35_cat"/>
</dbReference>
<dbReference type="InterPro" id="IPR019801">
    <property type="entry name" value="Glyco_hydro_35_CS"/>
</dbReference>
<dbReference type="InterPro" id="IPR008979">
    <property type="entry name" value="Galactose-bd-like_sf"/>
</dbReference>
<proteinExistence type="inferred from homology"/>
<dbReference type="PANTHER" id="PTHR23421">
    <property type="entry name" value="BETA-GALACTOSIDASE RELATED"/>
    <property type="match status" value="1"/>
</dbReference>
<dbReference type="InterPro" id="IPR048912">
    <property type="entry name" value="BetaGal1-like_ABD1"/>
</dbReference>
<organism evidence="8">
    <name type="scientific">Microbacterium sp. LWS13-1.2</name>
    <dbReference type="NCBI Taxonomy" id="3135264"/>
    <lineage>
        <taxon>Bacteria</taxon>
        <taxon>Bacillati</taxon>
        <taxon>Actinomycetota</taxon>
        <taxon>Actinomycetes</taxon>
        <taxon>Micrococcales</taxon>
        <taxon>Microbacteriaceae</taxon>
        <taxon>Microbacterium</taxon>
    </lineage>
</organism>
<dbReference type="GO" id="GO:0005975">
    <property type="term" value="P:carbohydrate metabolic process"/>
    <property type="evidence" value="ECO:0007669"/>
    <property type="project" value="InterPro"/>
</dbReference>
<protein>
    <submittedName>
        <fullName evidence="8">Beta-galactosidase</fullName>
    </submittedName>
</protein>
<feature type="active site" description="Nucleophile" evidence="4">
    <location>
        <position position="236"/>
    </location>
</feature>
<feature type="domain" description="Glycoside hydrolase 35 catalytic" evidence="5">
    <location>
        <begin position="12"/>
        <end position="325"/>
    </location>
</feature>
<feature type="domain" description="Beta-galactosidase 1-like first all-beta" evidence="6">
    <location>
        <begin position="373"/>
        <end position="479"/>
    </location>
</feature>
<dbReference type="SUPFAM" id="SSF51445">
    <property type="entry name" value="(Trans)glycosidases"/>
    <property type="match status" value="1"/>
</dbReference>
<comment type="similarity">
    <text evidence="1">Belongs to the glycosyl hydrolase 35 family.</text>
</comment>
<dbReference type="Pfam" id="PF01301">
    <property type="entry name" value="Glyco_hydro_35"/>
    <property type="match status" value="1"/>
</dbReference>
<accession>A0AAU6SE82</accession>
<evidence type="ECO:0000313" key="8">
    <source>
        <dbReference type="EMBL" id="WZO35119.1"/>
    </source>
</evidence>
<dbReference type="AlphaFoldDB" id="A0AAU6SE82"/>
<dbReference type="Gene3D" id="3.20.20.80">
    <property type="entry name" value="Glycosidases"/>
    <property type="match status" value="1"/>
</dbReference>
<evidence type="ECO:0000256" key="3">
    <source>
        <dbReference type="ARBA" id="ARBA00023295"/>
    </source>
</evidence>
<dbReference type="Pfam" id="PF21317">
    <property type="entry name" value="BetaGal_ABD_1"/>
    <property type="match status" value="1"/>
</dbReference>
<dbReference type="PIRSF" id="PIRSF006336">
    <property type="entry name" value="B-gal"/>
    <property type="match status" value="1"/>
</dbReference>
<dbReference type="RefSeq" id="WP_349425954.1">
    <property type="nucleotide sequence ID" value="NZ_CP151632.1"/>
</dbReference>
<dbReference type="InterPro" id="IPR048913">
    <property type="entry name" value="BetaGal_gal-bd"/>
</dbReference>
<gene>
    <name evidence="8" type="ORF">MRBLWS13_002799</name>
</gene>
<dbReference type="InterPro" id="IPR017853">
    <property type="entry name" value="GH"/>
</dbReference>
<dbReference type="InterPro" id="IPR001944">
    <property type="entry name" value="Glycoside_Hdrlase_35"/>
</dbReference>
<evidence type="ECO:0000256" key="2">
    <source>
        <dbReference type="ARBA" id="ARBA00022801"/>
    </source>
</evidence>
<evidence type="ECO:0000256" key="4">
    <source>
        <dbReference type="PIRSR" id="PIRSR006336-1"/>
    </source>
</evidence>
<name>A0AAU6SE82_9MICO</name>
<dbReference type="Gene3D" id="2.60.120.260">
    <property type="entry name" value="Galactose-binding domain-like"/>
    <property type="match status" value="3"/>
</dbReference>
<dbReference type="EMBL" id="CP151632">
    <property type="protein sequence ID" value="WZO35119.1"/>
    <property type="molecule type" value="Genomic_DNA"/>
</dbReference>
<dbReference type="Pfam" id="PF21467">
    <property type="entry name" value="BetaGal_gal-bd"/>
    <property type="match status" value="1"/>
</dbReference>
<evidence type="ECO:0000259" key="5">
    <source>
        <dbReference type="Pfam" id="PF01301"/>
    </source>
</evidence>
<evidence type="ECO:0000259" key="7">
    <source>
        <dbReference type="Pfam" id="PF21467"/>
    </source>
</evidence>
<evidence type="ECO:0000259" key="6">
    <source>
        <dbReference type="Pfam" id="PF21317"/>
    </source>
</evidence>
<dbReference type="GO" id="GO:0004565">
    <property type="term" value="F:beta-galactosidase activity"/>
    <property type="evidence" value="ECO:0007669"/>
    <property type="project" value="InterPro"/>
</dbReference>
<feature type="active site" description="Proton donor" evidence="4">
    <location>
        <position position="160"/>
    </location>
</feature>
<dbReference type="PROSITE" id="PS01182">
    <property type="entry name" value="GLYCOSYL_HYDROL_F35"/>
    <property type="match status" value="1"/>
</dbReference>
<evidence type="ECO:0000256" key="1">
    <source>
        <dbReference type="ARBA" id="ARBA00009809"/>
    </source>
</evidence>
<dbReference type="InterPro" id="IPR026283">
    <property type="entry name" value="B-gal_1-like"/>
</dbReference>
<feature type="domain" description="Beta-galactosidase galactose-binding" evidence="7">
    <location>
        <begin position="504"/>
        <end position="558"/>
    </location>
</feature>